<proteinExistence type="predicted"/>
<sequence>MEEQKYVIAIALAEQNNKRLMPLGGKTFSGVDPLSQSSKKEVEKIILDLLLRIFQRTTEGSLKISNDETGLLLAEISFESMHNNIPIIKSNWINSGDTDTLIEKLKSISSNLWSVKFQKHEGIIFNDLKNEKLS</sequence>
<name>A0A0A2C024_PROMR</name>
<organism evidence="1 2">
    <name type="scientific">Prochlorococcus marinus str. PAC1</name>
    <dbReference type="NCBI Taxonomy" id="59924"/>
    <lineage>
        <taxon>Bacteria</taxon>
        <taxon>Bacillati</taxon>
        <taxon>Cyanobacteriota</taxon>
        <taxon>Cyanophyceae</taxon>
        <taxon>Synechococcales</taxon>
        <taxon>Prochlorococcaceae</taxon>
        <taxon>Prochlorococcus</taxon>
    </lineage>
</organism>
<reference evidence="2" key="1">
    <citation type="journal article" date="2014" name="Sci. Data">
        <title>Genomes of diverse isolates of the marine cyanobacterium Prochlorococcus.</title>
        <authorList>
            <person name="Biller S."/>
            <person name="Berube P."/>
            <person name="Thompson J."/>
            <person name="Kelly L."/>
            <person name="Roggensack S."/>
            <person name="Awad L."/>
            <person name="Roache-Johnson K."/>
            <person name="Ding H."/>
            <person name="Giovannoni S.J."/>
            <person name="Moore L.R."/>
            <person name="Chisholm S.W."/>
        </authorList>
    </citation>
    <scope>NUCLEOTIDE SEQUENCE [LARGE SCALE GENOMIC DNA]</scope>
    <source>
        <strain evidence="2">PAC1</strain>
    </source>
</reference>
<protein>
    <submittedName>
        <fullName evidence="1">Uncharacterized protein</fullName>
    </submittedName>
</protein>
<evidence type="ECO:0000313" key="2">
    <source>
        <dbReference type="Proteomes" id="UP000030392"/>
    </source>
</evidence>
<accession>A0A0A2C024</accession>
<dbReference type="AlphaFoldDB" id="A0A0A2C024"/>
<dbReference type="EMBL" id="JNAX01000015">
    <property type="protein sequence ID" value="KGG19653.1"/>
    <property type="molecule type" value="Genomic_DNA"/>
</dbReference>
<dbReference type="RefSeq" id="WP_036907373.1">
    <property type="nucleotide sequence ID" value="NZ_CP138967.1"/>
</dbReference>
<dbReference type="Proteomes" id="UP000030392">
    <property type="component" value="Unassembled WGS sequence"/>
</dbReference>
<gene>
    <name evidence="1" type="ORF">EV03_2038</name>
</gene>
<evidence type="ECO:0000313" key="1">
    <source>
        <dbReference type="EMBL" id="KGG19653.1"/>
    </source>
</evidence>
<comment type="caution">
    <text evidence="1">The sequence shown here is derived from an EMBL/GenBank/DDBJ whole genome shotgun (WGS) entry which is preliminary data.</text>
</comment>